<dbReference type="PANTHER" id="PTHR43297">
    <property type="entry name" value="OLIGOPEPTIDE TRANSPORT ATP-BINDING PROTEIN APPD"/>
    <property type="match status" value="1"/>
</dbReference>
<dbReference type="InterPro" id="IPR003439">
    <property type="entry name" value="ABC_transporter-like_ATP-bd"/>
</dbReference>
<protein>
    <submittedName>
        <fullName evidence="11">ABC transporter ATP-binding protein</fullName>
    </submittedName>
</protein>
<reference evidence="11 12" key="1">
    <citation type="submission" date="2017-04" db="EMBL/GenBank/DDBJ databases">
        <authorList>
            <person name="Afonso C.L."/>
            <person name="Miller P.J."/>
            <person name="Scott M.A."/>
            <person name="Spackman E."/>
            <person name="Goraichik I."/>
            <person name="Dimitrov K.M."/>
            <person name="Suarez D.L."/>
            <person name="Swayne D.E."/>
        </authorList>
    </citation>
    <scope>NUCLEOTIDE SEQUENCE [LARGE SCALE GENOMIC DNA]</scope>
    <source>
        <strain evidence="11">LMG 28154</strain>
    </source>
</reference>
<dbReference type="InterPro" id="IPR017871">
    <property type="entry name" value="ABC_transporter-like_CS"/>
</dbReference>
<dbReference type="AlphaFoldDB" id="A0A238H4A3"/>
<feature type="region of interest" description="Disordered" evidence="9">
    <location>
        <begin position="419"/>
        <end position="438"/>
    </location>
</feature>
<dbReference type="InterPro" id="IPR013563">
    <property type="entry name" value="Oligopep_ABC_C"/>
</dbReference>
<accession>A0A238H4A3</accession>
<keyword evidence="3" id="KW-0813">Transport</keyword>
<evidence type="ECO:0000259" key="10">
    <source>
        <dbReference type="PROSITE" id="PS50893"/>
    </source>
</evidence>
<dbReference type="InterPro" id="IPR027417">
    <property type="entry name" value="P-loop_NTPase"/>
</dbReference>
<comment type="subcellular location">
    <subcellularLocation>
        <location evidence="1">Cell inner membrane</location>
        <topology evidence="1">Peripheral membrane protein</topology>
    </subcellularLocation>
</comment>
<evidence type="ECO:0000313" key="11">
    <source>
        <dbReference type="EMBL" id="SMG00078.1"/>
    </source>
</evidence>
<evidence type="ECO:0000313" key="12">
    <source>
        <dbReference type="Proteomes" id="UP000198460"/>
    </source>
</evidence>
<evidence type="ECO:0000256" key="8">
    <source>
        <dbReference type="ARBA" id="ARBA00023136"/>
    </source>
</evidence>
<dbReference type="SMART" id="SM00382">
    <property type="entry name" value="AAA"/>
    <property type="match status" value="2"/>
</dbReference>
<dbReference type="CDD" id="cd03257">
    <property type="entry name" value="ABC_NikE_OppD_transporters"/>
    <property type="match status" value="2"/>
</dbReference>
<dbReference type="GO" id="GO:0055085">
    <property type="term" value="P:transmembrane transport"/>
    <property type="evidence" value="ECO:0007669"/>
    <property type="project" value="UniProtKB-ARBA"/>
</dbReference>
<dbReference type="Pfam" id="PF00005">
    <property type="entry name" value="ABC_tran"/>
    <property type="match status" value="2"/>
</dbReference>
<dbReference type="PROSITE" id="PS00211">
    <property type="entry name" value="ABC_TRANSPORTER_1"/>
    <property type="match status" value="2"/>
</dbReference>
<dbReference type="NCBIfam" id="NF008453">
    <property type="entry name" value="PRK11308.1"/>
    <property type="match status" value="2"/>
</dbReference>
<evidence type="ECO:0000256" key="4">
    <source>
        <dbReference type="ARBA" id="ARBA00022475"/>
    </source>
</evidence>
<dbReference type="EMBL" id="FXAN01000049">
    <property type="protein sequence ID" value="SMG00078.1"/>
    <property type="molecule type" value="Genomic_DNA"/>
</dbReference>
<dbReference type="SUPFAM" id="SSF52540">
    <property type="entry name" value="P-loop containing nucleoside triphosphate hydrolases"/>
    <property type="match status" value="2"/>
</dbReference>
<dbReference type="NCBIfam" id="NF007739">
    <property type="entry name" value="PRK10419.1"/>
    <property type="match status" value="2"/>
</dbReference>
<evidence type="ECO:0000256" key="9">
    <source>
        <dbReference type="SAM" id="MobiDB-lite"/>
    </source>
</evidence>
<feature type="domain" description="ABC transporter" evidence="10">
    <location>
        <begin position="448"/>
        <end position="691"/>
    </location>
</feature>
<dbReference type="PROSITE" id="PS50893">
    <property type="entry name" value="ABC_TRANSPORTER_2"/>
    <property type="match status" value="2"/>
</dbReference>
<dbReference type="RefSeq" id="WP_173678662.1">
    <property type="nucleotide sequence ID" value="NZ_FXAN01000049.1"/>
</dbReference>
<dbReference type="Gene3D" id="3.40.50.300">
    <property type="entry name" value="P-loop containing nucleotide triphosphate hydrolases"/>
    <property type="match status" value="2"/>
</dbReference>
<sequence length="704" mass="75846">MSHDSQNTLLEVRDLRVSFGAHDAVRGISFDIAAGKTLALVGESGSGKSATALALMRLLPEQARVSGSLRFDARELLALRERDARDVRGRQISMIFQEPMTSLNPVLTIGEQIVETLRAHEPLAKAAAFARAVELLDLVEIAEPRRRVHDYPHELSGGQRQRVMIAMALACRPRLLIADEPTTALDVTIQSRILSLLDTLRRELRMALLLITHDLGVVADRADRVAVMLDGRIVEQASAAQMFSTPRHPYTRGLLGASLTLADELHYRERALPEIRHRAVAEAAGTFEAMRLEGGRGGSGAARGQDAEAGTGCPETAAADARPFAKVGASRGRFDGDEAASPETVAAAAQSLANEAIRGRKDRDEAAGPEIVAADARHARRSAKAAVHAPAVSSDACFTQTATADAAHAQAAVIDAAGPHRTAAPAHEPSVSAGSPPVTNGAPMLLSIRDLRVDYSQRHGGAALRAVDGVSLDIARGESVGLVGESGCGKSTLSRAIMRLVPAAHGEIRLHGVDLAPLRERALRPLRRRVQMVFQDPYASLNSRRTIGQMLDATLAVNGVADTRTRRSRARAILERVRLPTSALGRFPHEFSGGQRQRIGIARALVLEPELLICDEPVSALDVSIQAQILNLLVELKKELGLALLFISHDLSVVRYIADRVHVMRQGRIVESGDHRSIWREPQHPYTRALLDAIPGRARTARSA</sequence>
<dbReference type="FunFam" id="3.40.50.300:FF:000016">
    <property type="entry name" value="Oligopeptide ABC transporter ATP-binding component"/>
    <property type="match status" value="2"/>
</dbReference>
<evidence type="ECO:0000256" key="3">
    <source>
        <dbReference type="ARBA" id="ARBA00022448"/>
    </source>
</evidence>
<dbReference type="InterPro" id="IPR050388">
    <property type="entry name" value="ABC_Ni/Peptide_Import"/>
</dbReference>
<keyword evidence="4" id="KW-1003">Cell membrane</keyword>
<feature type="domain" description="ABC transporter" evidence="10">
    <location>
        <begin position="10"/>
        <end position="255"/>
    </location>
</feature>
<dbReference type="Pfam" id="PF08352">
    <property type="entry name" value="oligo_HPY"/>
    <property type="match status" value="2"/>
</dbReference>
<evidence type="ECO:0000256" key="2">
    <source>
        <dbReference type="ARBA" id="ARBA00005417"/>
    </source>
</evidence>
<dbReference type="GO" id="GO:0005886">
    <property type="term" value="C:plasma membrane"/>
    <property type="evidence" value="ECO:0007669"/>
    <property type="project" value="UniProtKB-SubCell"/>
</dbReference>
<feature type="region of interest" description="Disordered" evidence="9">
    <location>
        <begin position="295"/>
        <end position="315"/>
    </location>
</feature>
<evidence type="ECO:0000256" key="6">
    <source>
        <dbReference type="ARBA" id="ARBA00022741"/>
    </source>
</evidence>
<dbReference type="GO" id="GO:0015833">
    <property type="term" value="P:peptide transport"/>
    <property type="evidence" value="ECO:0007669"/>
    <property type="project" value="InterPro"/>
</dbReference>
<comment type="similarity">
    <text evidence="2">Belongs to the ABC transporter superfamily.</text>
</comment>
<name>A0A238H4A3_9BURK</name>
<dbReference type="InterPro" id="IPR003593">
    <property type="entry name" value="AAA+_ATPase"/>
</dbReference>
<evidence type="ECO:0000256" key="5">
    <source>
        <dbReference type="ARBA" id="ARBA00022519"/>
    </source>
</evidence>
<keyword evidence="7 11" id="KW-0067">ATP-binding</keyword>
<dbReference type="PANTHER" id="PTHR43297:SF2">
    <property type="entry name" value="DIPEPTIDE TRANSPORT ATP-BINDING PROTEIN DPPD"/>
    <property type="match status" value="1"/>
</dbReference>
<keyword evidence="5" id="KW-0997">Cell inner membrane</keyword>
<proteinExistence type="inferred from homology"/>
<dbReference type="GO" id="GO:0016887">
    <property type="term" value="F:ATP hydrolysis activity"/>
    <property type="evidence" value="ECO:0007669"/>
    <property type="project" value="InterPro"/>
</dbReference>
<dbReference type="Proteomes" id="UP000198460">
    <property type="component" value="Unassembled WGS sequence"/>
</dbReference>
<evidence type="ECO:0000256" key="1">
    <source>
        <dbReference type="ARBA" id="ARBA00004417"/>
    </source>
</evidence>
<organism evidence="11 12">
    <name type="scientific">Burkholderia singularis</name>
    <dbReference type="NCBI Taxonomy" id="1503053"/>
    <lineage>
        <taxon>Bacteria</taxon>
        <taxon>Pseudomonadati</taxon>
        <taxon>Pseudomonadota</taxon>
        <taxon>Betaproteobacteria</taxon>
        <taxon>Burkholderiales</taxon>
        <taxon>Burkholderiaceae</taxon>
        <taxon>Burkholderia</taxon>
        <taxon>pseudomallei group</taxon>
    </lineage>
</organism>
<keyword evidence="8" id="KW-0472">Membrane</keyword>
<keyword evidence="6" id="KW-0547">Nucleotide-binding</keyword>
<gene>
    <name evidence="11" type="ORF">BSIN_3270</name>
</gene>
<evidence type="ECO:0000256" key="7">
    <source>
        <dbReference type="ARBA" id="ARBA00022840"/>
    </source>
</evidence>
<dbReference type="GO" id="GO:0005524">
    <property type="term" value="F:ATP binding"/>
    <property type="evidence" value="ECO:0007669"/>
    <property type="project" value="UniProtKB-KW"/>
</dbReference>